<name>A0A3D9B6X6_9FLAO</name>
<sequence length="62" mass="7197">MSIQYRKNDGNIKPYLKPISIELFVIICNTVEWVGLKKLNCYKHRKAGNDKKPIILDLTLAH</sequence>
<organism evidence="1 2">
    <name type="scientific">Chryseobacterium pennipullorum</name>
    <dbReference type="NCBI Taxonomy" id="2258963"/>
    <lineage>
        <taxon>Bacteria</taxon>
        <taxon>Pseudomonadati</taxon>
        <taxon>Bacteroidota</taxon>
        <taxon>Flavobacteriia</taxon>
        <taxon>Flavobacteriales</taxon>
        <taxon>Weeksellaceae</taxon>
        <taxon>Chryseobacterium group</taxon>
        <taxon>Chryseobacterium</taxon>
    </lineage>
</organism>
<evidence type="ECO:0000313" key="2">
    <source>
        <dbReference type="Proteomes" id="UP000256257"/>
    </source>
</evidence>
<dbReference type="Proteomes" id="UP000256257">
    <property type="component" value="Unassembled WGS sequence"/>
</dbReference>
<keyword evidence="2" id="KW-1185">Reference proteome</keyword>
<accession>A0A3D9B6X6</accession>
<evidence type="ECO:0000313" key="1">
    <source>
        <dbReference type="EMBL" id="REC49385.1"/>
    </source>
</evidence>
<dbReference type="EMBL" id="QNVV01000002">
    <property type="protein sequence ID" value="REC49385.1"/>
    <property type="molecule type" value="Genomic_DNA"/>
</dbReference>
<proteinExistence type="predicted"/>
<reference evidence="1 2" key="1">
    <citation type="submission" date="2018-06" db="EMBL/GenBank/DDBJ databases">
        <title>Novel Chryseobacterium species.</title>
        <authorList>
            <person name="Newman J."/>
            <person name="Hugo C."/>
            <person name="Oosthuizen L."/>
            <person name="Charimba G."/>
        </authorList>
    </citation>
    <scope>NUCLEOTIDE SEQUENCE [LARGE SCALE GENOMIC DNA]</scope>
    <source>
        <strain evidence="1 2">7_F195</strain>
    </source>
</reference>
<gene>
    <name evidence="1" type="ORF">DRF67_02575</name>
</gene>
<comment type="caution">
    <text evidence="1">The sequence shown here is derived from an EMBL/GenBank/DDBJ whole genome shotgun (WGS) entry which is preliminary data.</text>
</comment>
<dbReference type="AlphaFoldDB" id="A0A3D9B6X6"/>
<protein>
    <submittedName>
        <fullName evidence="1">Uncharacterized protein</fullName>
    </submittedName>
</protein>